<feature type="compositionally biased region" description="Polar residues" evidence="2">
    <location>
        <begin position="116"/>
        <end position="132"/>
    </location>
</feature>
<feature type="region of interest" description="Disordered" evidence="2">
    <location>
        <begin position="746"/>
        <end position="884"/>
    </location>
</feature>
<feature type="compositionally biased region" description="Low complexity" evidence="2">
    <location>
        <begin position="133"/>
        <end position="153"/>
    </location>
</feature>
<reference evidence="5 6" key="1">
    <citation type="journal article" date="2013" name="Plant Cell">
        <title>The transition from a phytopathogenic smut ancestor to an anamorphic biocontrol agent deciphered by comparative whole-genome analysis.</title>
        <authorList>
            <person name="Lefebvre F."/>
            <person name="Joly D.L."/>
            <person name="Labbe C."/>
            <person name="Teichmann B."/>
            <person name="Linning R."/>
            <person name="Belzile F."/>
            <person name="Bakkeren G."/>
            <person name="Belanger R.R."/>
        </authorList>
    </citation>
    <scope>NUCLEOTIDE SEQUENCE [LARGE SCALE GENOMIC DNA]</scope>
    <source>
        <strain evidence="5 6">PF-1</strain>
    </source>
</reference>
<evidence type="ECO:0000259" key="4">
    <source>
        <dbReference type="Pfam" id="PF02582"/>
    </source>
</evidence>
<dbReference type="PANTHER" id="PTHR16255">
    <property type="entry name" value="REQUIRED FOR MEIOTIC NUCLEAR DIVISION PROTEIN 1 HOMOLOG"/>
    <property type="match status" value="1"/>
</dbReference>
<feature type="compositionally biased region" description="Basic and acidic residues" evidence="2">
    <location>
        <begin position="514"/>
        <end position="539"/>
    </location>
</feature>
<dbReference type="AlphaFoldDB" id="A0A061HGV6"/>
<gene>
    <name evidence="5" type="ORF">PFL1_02549</name>
</gene>
<dbReference type="Pfam" id="PF02582">
    <property type="entry name" value="DUF155"/>
    <property type="match status" value="1"/>
</dbReference>
<dbReference type="PANTHER" id="PTHR16255:SF4">
    <property type="entry name" value="SPORULATION PROTEIN RMD8"/>
    <property type="match status" value="1"/>
</dbReference>
<dbReference type="EMBL" id="KE361629">
    <property type="protein sequence ID" value="EPQ29876.1"/>
    <property type="molecule type" value="Genomic_DNA"/>
</dbReference>
<dbReference type="GO" id="GO:0005739">
    <property type="term" value="C:mitochondrion"/>
    <property type="evidence" value="ECO:0007669"/>
    <property type="project" value="UniProtKB-ARBA"/>
</dbReference>
<feature type="compositionally biased region" description="Basic and acidic residues" evidence="2">
    <location>
        <begin position="644"/>
        <end position="668"/>
    </location>
</feature>
<comment type="similarity">
    <text evidence="1">Belongs to the RMD1/sif2 family.</text>
</comment>
<feature type="compositionally biased region" description="Acidic residues" evidence="2">
    <location>
        <begin position="209"/>
        <end position="239"/>
    </location>
</feature>
<proteinExistence type="inferred from homology"/>
<sequence>MSGSNPSSSSRKDERRSLLPISEQSRAPPTPPPVQRRSSNPLPGISATASSLRTRRAGTSAQPNANKAGALHLSDLDENELDDEAPGDLDPAINVKVSRTPASLLRAALTPAKASSDAQQPGSAANRQSGSLASNPSRSQQPQQPSGSTSSSVRPPPPSPAASRFKGTPARATRYSLPVRAEKPVRTTKTSGKHIVLPSESQLAPLLPQEEEDEDDDDDDDDDSEDDSGSGDDDDDAESEAGAAVRPAVAGEAKPTGASALPTSDGASGAKKPQLPSEPVLLGGRGAGHDLEAVSQATKPPARKPVPAPRAGPTIPTARGREMVAPVVGKLVTPASTQAGRRPAASSALARAAVSSVSSAAARGIKQKPAATFRATGVRAPPLKPLRSGPVYHTFERMAPSARVMTPLPRLTAYSISSSIHLGTLLGFLRREHGVKPRLYDECAYAVYTKPLLPGFGRANVRSAPEPRSASPGAESRRERELEEREEFGYVGTYFEHRSEEGDDIDPDGYIKGGEGRGSESESRHGHRHRDGDERREGGETSAWESEAEHGRRRRDSGGHLESETDNEPQSYDGAMRDHSTSPRRQPYHLGGGSGGGGDGDERSNDANRQQDQQRQPQHERTLSSSSFEEDEAMLATPLARPVAVERRSDGSDPEDAVRRPFLLERKRSGSQSSSDLGDYSRSWRDEEQRRSNASDLTAVEGEVTDPDTAGARDMLIQQLAEEIDGPNAIASSYRSTDTVLSAELTSEAEEILAGPGGGGSSRPSSRRSRSRSASDGSLRGGGNGADSPLDAIPEGEVRALEQLVPLPPEMPGRLSPSHRTSSRDRLRLDDEGEGDRDRERRVASPSRPELPRKKSKSRRKQRKRNKFSGPNMASHNHDTSANMLTPRPILEALQSAELIILPYGVLVMYNFTAAEERSIIDDVLSSGCARDIMAEDDRETEAFHFCYDPNIAAPRIFNDFFTFRAPNHLLKLSLAHAIAQSTKLSVFEERMQDSLEVTSHIPKEMASSGELRLKRREALRLTGRLFKLRVDVNLTSNVLDTPELFWSEASLKLLYDAIRDYLEIDERVENLNERLAVANDLLEIIHEHIANAAMSKITWIVIILIVVACAVAVGEISARFVVGANRTAEEKAFRAATRFMVQGRSTL</sequence>
<evidence type="ECO:0000256" key="3">
    <source>
        <dbReference type="SAM" id="Phobius"/>
    </source>
</evidence>
<feature type="compositionally biased region" description="Basic and acidic residues" evidence="2">
    <location>
        <begin position="822"/>
        <end position="843"/>
    </location>
</feature>
<feature type="region of interest" description="Disordered" evidence="2">
    <location>
        <begin position="456"/>
        <end position="714"/>
    </location>
</feature>
<name>A0A061HGV6_9BASI</name>
<feature type="compositionally biased region" description="Polar residues" evidence="2">
    <location>
        <begin position="872"/>
        <end position="884"/>
    </location>
</feature>
<evidence type="ECO:0000313" key="6">
    <source>
        <dbReference type="Proteomes" id="UP000053664"/>
    </source>
</evidence>
<dbReference type="KEGG" id="pfp:PFL1_02549"/>
<keyword evidence="3" id="KW-0472">Membrane</keyword>
<keyword evidence="3" id="KW-0812">Transmembrane</keyword>
<feature type="compositionally biased region" description="Basic residues" evidence="2">
    <location>
        <begin position="854"/>
        <end position="867"/>
    </location>
</feature>
<keyword evidence="3" id="KW-1133">Transmembrane helix</keyword>
<dbReference type="OrthoDB" id="18302at2759"/>
<protein>
    <recommendedName>
        <fullName evidence="4">DUF155 domain-containing protein</fullName>
    </recommendedName>
</protein>
<feature type="region of interest" description="Disordered" evidence="2">
    <location>
        <begin position="108"/>
        <end position="317"/>
    </location>
</feature>
<accession>A0A061HGV6</accession>
<dbReference type="HOGENOM" id="CLU_276825_0_0_1"/>
<dbReference type="GeneID" id="19316668"/>
<feature type="compositionally biased region" description="Acidic residues" evidence="2">
    <location>
        <begin position="76"/>
        <end position="87"/>
    </location>
</feature>
<feature type="compositionally biased region" description="Polar residues" evidence="2">
    <location>
        <begin position="36"/>
        <end position="65"/>
    </location>
</feature>
<evidence type="ECO:0000256" key="2">
    <source>
        <dbReference type="SAM" id="MobiDB-lite"/>
    </source>
</evidence>
<feature type="compositionally biased region" description="Basic and acidic residues" evidence="2">
    <location>
        <begin position="682"/>
        <end position="693"/>
    </location>
</feature>
<dbReference type="InterPro" id="IPR051624">
    <property type="entry name" value="RMD1/Sad1-interacting"/>
</dbReference>
<evidence type="ECO:0000256" key="1">
    <source>
        <dbReference type="ARBA" id="ARBA00008306"/>
    </source>
</evidence>
<feature type="domain" description="DUF155" evidence="4">
    <location>
        <begin position="900"/>
        <end position="1073"/>
    </location>
</feature>
<dbReference type="Proteomes" id="UP000053664">
    <property type="component" value="Unassembled WGS sequence"/>
</dbReference>
<dbReference type="eggNOG" id="KOG2861">
    <property type="taxonomic scope" value="Eukaryota"/>
</dbReference>
<dbReference type="RefSeq" id="XP_007878256.1">
    <property type="nucleotide sequence ID" value="XM_007880065.1"/>
</dbReference>
<dbReference type="InterPro" id="IPR003734">
    <property type="entry name" value="DUF155"/>
</dbReference>
<evidence type="ECO:0000313" key="5">
    <source>
        <dbReference type="EMBL" id="EPQ29876.1"/>
    </source>
</evidence>
<feature type="region of interest" description="Disordered" evidence="2">
    <location>
        <begin position="1"/>
        <end position="95"/>
    </location>
</feature>
<organism evidence="5 6">
    <name type="scientific">Pseudozyma flocculosa PF-1</name>
    <dbReference type="NCBI Taxonomy" id="1277687"/>
    <lineage>
        <taxon>Eukaryota</taxon>
        <taxon>Fungi</taxon>
        <taxon>Dikarya</taxon>
        <taxon>Basidiomycota</taxon>
        <taxon>Ustilaginomycotina</taxon>
        <taxon>Ustilaginomycetes</taxon>
        <taxon>Ustilaginales</taxon>
        <taxon>Ustilaginaceae</taxon>
        <taxon>Pseudozyma</taxon>
    </lineage>
</organism>
<feature type="transmembrane region" description="Helical" evidence="3">
    <location>
        <begin position="1098"/>
        <end position="1123"/>
    </location>
</feature>